<feature type="transmembrane region" description="Helical" evidence="6">
    <location>
        <begin position="566"/>
        <end position="582"/>
    </location>
</feature>
<dbReference type="PANTHER" id="PTHR11040:SF140">
    <property type="entry name" value="ZRT (ZRT), IRT- (IRT-) LIKE PROTEIN TRANSPORTER"/>
    <property type="match status" value="1"/>
</dbReference>
<feature type="transmembrane region" description="Helical" evidence="6">
    <location>
        <begin position="499"/>
        <end position="519"/>
    </location>
</feature>
<reference evidence="7 8" key="1">
    <citation type="submission" date="2024-02" db="EMBL/GenBank/DDBJ databases">
        <authorList>
            <person name="Chen Y."/>
            <person name="Shah S."/>
            <person name="Dougan E. K."/>
            <person name="Thang M."/>
            <person name="Chan C."/>
        </authorList>
    </citation>
    <scope>NUCLEOTIDE SEQUENCE [LARGE SCALE GENOMIC DNA]</scope>
</reference>
<evidence type="ECO:0000256" key="5">
    <source>
        <dbReference type="SAM" id="MobiDB-lite"/>
    </source>
</evidence>
<comment type="caution">
    <text evidence="7">The sequence shown here is derived from an EMBL/GenBank/DDBJ whole genome shotgun (WGS) entry which is preliminary data.</text>
</comment>
<keyword evidence="3 6" id="KW-1133">Transmembrane helix</keyword>
<evidence type="ECO:0000313" key="8">
    <source>
        <dbReference type="Proteomes" id="UP001642484"/>
    </source>
</evidence>
<feature type="transmembrane region" description="Helical" evidence="6">
    <location>
        <begin position="330"/>
        <end position="350"/>
    </location>
</feature>
<dbReference type="EMBL" id="CAXAMN010000126">
    <property type="protein sequence ID" value="CAK8986570.1"/>
    <property type="molecule type" value="Genomic_DNA"/>
</dbReference>
<feature type="transmembrane region" description="Helical" evidence="6">
    <location>
        <begin position="443"/>
        <end position="463"/>
    </location>
</feature>
<gene>
    <name evidence="7" type="ORF">CCMP2556_LOCUS551</name>
</gene>
<name>A0ABP0HCM8_9DINO</name>
<proteinExistence type="predicted"/>
<evidence type="ECO:0000313" key="7">
    <source>
        <dbReference type="EMBL" id="CAK8986570.1"/>
    </source>
</evidence>
<feature type="region of interest" description="Disordered" evidence="5">
    <location>
        <begin position="16"/>
        <end position="37"/>
    </location>
</feature>
<evidence type="ECO:0000256" key="2">
    <source>
        <dbReference type="ARBA" id="ARBA00022692"/>
    </source>
</evidence>
<feature type="transmembrane region" description="Helical" evidence="6">
    <location>
        <begin position="469"/>
        <end position="487"/>
    </location>
</feature>
<sequence length="583" mass="63173">MQKSNGSGNGKISFYSPGYFPSAKPSAPPIYSTTGRRPKEALEVDRQLREAPNLQALWRFVAQHLPHFDTGNLVVAFTSAAKIDEGAAENLPEVFYEVVERLLSSMDFLEPRGLSMLAYSAAKLLYGDHRLLSQLSACSCRCCHRFGATDVAKATWAFAKLRFVEEEMAQEFWRQMVEPATVALRGARFVDISMIAWAFASTNKATDTLMEEVARETLQVLHELPPRSLAGSLADILVYFWYLVVFDHWTKKTQASLMLKQTLHFTSAAWSFTSPAPAQTVRAVVGSRRPWPAMVSDVAMKLISAAMIFAVALIGSALSRITSNLAPKVVRVINAGAGGILLAVTLVHMLSDNSGELDTAGTSIFKFFTGTEDGSFPLGFALYGLGFLANVSVAVFWPDKSEEFEDQEHGFLSTWEDDSSFDSGSPGPDTMEVSHQQSCASGLSALFGLCLHSLVAGTAAGAAEGMGSFGPTVVAILMHKGFAAFSVGSLMMPSVTTRCWWLSMVTLALMAPVGIILGMQLMQDFSGPISAGLICFAAGCLLAIATYDMLMPALLLGKVTWRRRSFMVALLGFCIMSLLAIWS</sequence>
<evidence type="ECO:0000256" key="6">
    <source>
        <dbReference type="SAM" id="Phobius"/>
    </source>
</evidence>
<keyword evidence="8" id="KW-1185">Reference proteome</keyword>
<accession>A0ABP0HCM8</accession>
<dbReference type="InterPro" id="IPR003689">
    <property type="entry name" value="ZIP"/>
</dbReference>
<protein>
    <submittedName>
        <fullName evidence="7">Uncharacterized protein</fullName>
    </submittedName>
</protein>
<feature type="transmembrane region" description="Helical" evidence="6">
    <location>
        <begin position="298"/>
        <end position="318"/>
    </location>
</feature>
<dbReference type="PANTHER" id="PTHR11040">
    <property type="entry name" value="ZINC/IRON TRANSPORTER"/>
    <property type="match status" value="1"/>
</dbReference>
<feature type="transmembrane region" description="Helical" evidence="6">
    <location>
        <begin position="525"/>
        <end position="545"/>
    </location>
</feature>
<comment type="subcellular location">
    <subcellularLocation>
        <location evidence="1">Membrane</location>
        <topology evidence="1">Multi-pass membrane protein</topology>
    </subcellularLocation>
</comment>
<evidence type="ECO:0000256" key="4">
    <source>
        <dbReference type="ARBA" id="ARBA00023136"/>
    </source>
</evidence>
<dbReference type="Proteomes" id="UP001642484">
    <property type="component" value="Unassembled WGS sequence"/>
</dbReference>
<dbReference type="Pfam" id="PF02535">
    <property type="entry name" value="Zip"/>
    <property type="match status" value="1"/>
</dbReference>
<keyword evidence="2 6" id="KW-0812">Transmembrane</keyword>
<evidence type="ECO:0000256" key="1">
    <source>
        <dbReference type="ARBA" id="ARBA00004141"/>
    </source>
</evidence>
<evidence type="ECO:0000256" key="3">
    <source>
        <dbReference type="ARBA" id="ARBA00022989"/>
    </source>
</evidence>
<organism evidence="7 8">
    <name type="scientific">Durusdinium trenchii</name>
    <dbReference type="NCBI Taxonomy" id="1381693"/>
    <lineage>
        <taxon>Eukaryota</taxon>
        <taxon>Sar</taxon>
        <taxon>Alveolata</taxon>
        <taxon>Dinophyceae</taxon>
        <taxon>Suessiales</taxon>
        <taxon>Symbiodiniaceae</taxon>
        <taxon>Durusdinium</taxon>
    </lineage>
</organism>
<feature type="transmembrane region" description="Helical" evidence="6">
    <location>
        <begin position="376"/>
        <end position="397"/>
    </location>
</feature>
<keyword evidence="4 6" id="KW-0472">Membrane</keyword>